<dbReference type="Gene3D" id="2.30.29.30">
    <property type="entry name" value="Pleckstrin-homology domain (PH domain)/Phosphotyrosine-binding domain (PTB)"/>
    <property type="match status" value="1"/>
</dbReference>
<gene>
    <name evidence="2" type="ORF">JYZ213_LOCUS32714</name>
    <name evidence="3" type="ORF">OXD698_LOCUS14756</name>
</gene>
<dbReference type="Gene3D" id="1.20.900.10">
    <property type="entry name" value="Dbl homology (DH) domain"/>
    <property type="match status" value="1"/>
</dbReference>
<dbReference type="PANTHER" id="PTHR45834">
    <property type="entry name" value="RHO GUANINE NUCLEOTIDE EXCHANGE FACTOR 9-RELATED"/>
    <property type="match status" value="1"/>
</dbReference>
<dbReference type="Proteomes" id="UP000663845">
    <property type="component" value="Unassembled WGS sequence"/>
</dbReference>
<name>A0A815EME6_9BILA</name>
<dbReference type="SMART" id="SM00325">
    <property type="entry name" value="RhoGEF"/>
    <property type="match status" value="1"/>
</dbReference>
<dbReference type="Proteomes" id="UP000663844">
    <property type="component" value="Unassembled WGS sequence"/>
</dbReference>
<protein>
    <recommendedName>
        <fullName evidence="1">DH domain-containing protein</fullName>
    </recommendedName>
</protein>
<dbReference type="InterPro" id="IPR053086">
    <property type="entry name" value="RhoGEF_domain"/>
</dbReference>
<accession>A0A815EME6</accession>
<evidence type="ECO:0000313" key="4">
    <source>
        <dbReference type="Proteomes" id="UP000663845"/>
    </source>
</evidence>
<dbReference type="InterPro" id="IPR000219">
    <property type="entry name" value="DH_dom"/>
</dbReference>
<feature type="domain" description="DH" evidence="1">
    <location>
        <begin position="519"/>
        <end position="703"/>
    </location>
</feature>
<sequence>MSSILNSPKTPTIPILHDSKFNSSIEKSSQSHRSSFHLSNLFHTLTKFSRNIRTTNSFIRSTATSTNSNDQQIKLTRRSFTKNDTLSSSINRPSSCFILLSPSKQEHETCLFFQKPVNHNTSPKLNSISSFSKLKRVSSFLLPLKRRQSMSLNHSLYERSFKAKESTKRRSRLLNYSIFKSKKPILIKNISLNGKYGYNIHQSSIKIIQKPYIPIDITHIDLILQIRLNISLYNNYQSIIYDIPNWSCIRLLKSFDGILFEKQTLVIFQPKLYENNLCQKHIYHNFVYIPFYQIKSEENHSIHIGYDPLAPTTIRIPFQWILKNGLDDYQISSKFTTLRSTIEQNAMFMHSNHQLFGNGTLISEALRHYQRLENENNGEKLIEKSARKSEKHRRQYQIKECKIRPIIVQQAVTHKIKPTYHHFDPIQLRRKQCSSTLIDEEIPIISNRNLNCLTTSSTSSSSGFRSNSRSSTIQTSSLVGCIANTDIPVYANVVTIESSKFAYNNTSDIRLKLCQNNFKRANIIKEIYKTEHDYLGHLKNLVDGFLKKMCLRIDLFSEKQIELLMGNIEEIYRFQQSFFQLLKLSINEQNPHESLIGKCFLLYKEEFKKYSDYCINHPLSCLELSKLENNIIYQNFFEECRLQANMIELKLDGFLLSPIQRICQYPLQLNELLKYTTNDHRDYENIRQAVDTMRDVASFINERKRRMEYVEVVHKWQSTVENWQGKNLIETSTQGLGRADAYLYQNGKKEHVTLFLFDHVLIICKKDRRNTLIYFGRADLDNSEFEDLIDGKVSRLDEENLVHLLFAWCLYDRVQNKSYLFAHRTPLDKIQMIDALEYERAYVEENLSKGLEIPLYTRLATLKTQQYLAEQPIPMSRSSTATSFPLITKPNRSISAILRTSNSQYNNQTIISTGSIAVDHPPVSRRRFVPSRKSSLPRFVRSSSRDSSIDDSLRSMKSRFRFWS</sequence>
<dbReference type="InterPro" id="IPR011993">
    <property type="entry name" value="PH-like_dom_sf"/>
</dbReference>
<dbReference type="PANTHER" id="PTHR45834:SF3">
    <property type="entry name" value="RHO GUANINE NUCLEOTIDE EXCHANGE FACTOR 3, ISOFORM L"/>
    <property type="match status" value="1"/>
</dbReference>
<proteinExistence type="predicted"/>
<dbReference type="InterPro" id="IPR035899">
    <property type="entry name" value="DBL_dom_sf"/>
</dbReference>
<evidence type="ECO:0000313" key="2">
    <source>
        <dbReference type="EMBL" id="CAF1308427.1"/>
    </source>
</evidence>
<evidence type="ECO:0000313" key="3">
    <source>
        <dbReference type="EMBL" id="CAF3738955.1"/>
    </source>
</evidence>
<dbReference type="EMBL" id="CAJNOG010000593">
    <property type="protein sequence ID" value="CAF1308427.1"/>
    <property type="molecule type" value="Genomic_DNA"/>
</dbReference>
<comment type="caution">
    <text evidence="2">The sequence shown here is derived from an EMBL/GenBank/DDBJ whole genome shotgun (WGS) entry which is preliminary data.</text>
</comment>
<dbReference type="PROSITE" id="PS50010">
    <property type="entry name" value="DH_2"/>
    <property type="match status" value="1"/>
</dbReference>
<dbReference type="CDD" id="cd00160">
    <property type="entry name" value="RhoGEF"/>
    <property type="match status" value="1"/>
</dbReference>
<dbReference type="SUPFAM" id="SSF48065">
    <property type="entry name" value="DBL homology domain (DH-domain)"/>
    <property type="match status" value="1"/>
</dbReference>
<organism evidence="2 4">
    <name type="scientific">Adineta steineri</name>
    <dbReference type="NCBI Taxonomy" id="433720"/>
    <lineage>
        <taxon>Eukaryota</taxon>
        <taxon>Metazoa</taxon>
        <taxon>Spiralia</taxon>
        <taxon>Gnathifera</taxon>
        <taxon>Rotifera</taxon>
        <taxon>Eurotatoria</taxon>
        <taxon>Bdelloidea</taxon>
        <taxon>Adinetida</taxon>
        <taxon>Adinetidae</taxon>
        <taxon>Adineta</taxon>
    </lineage>
</organism>
<dbReference type="GO" id="GO:0005085">
    <property type="term" value="F:guanyl-nucleotide exchange factor activity"/>
    <property type="evidence" value="ECO:0007669"/>
    <property type="project" value="InterPro"/>
</dbReference>
<dbReference type="GO" id="GO:0005829">
    <property type="term" value="C:cytosol"/>
    <property type="evidence" value="ECO:0007669"/>
    <property type="project" value="TreeGrafter"/>
</dbReference>
<dbReference type="Pfam" id="PF00621">
    <property type="entry name" value="RhoGEF"/>
    <property type="match status" value="1"/>
</dbReference>
<dbReference type="EMBL" id="CAJOAZ010000942">
    <property type="protein sequence ID" value="CAF3738955.1"/>
    <property type="molecule type" value="Genomic_DNA"/>
</dbReference>
<dbReference type="AlphaFoldDB" id="A0A815EME6"/>
<dbReference type="SUPFAM" id="SSF50729">
    <property type="entry name" value="PH domain-like"/>
    <property type="match status" value="1"/>
</dbReference>
<evidence type="ECO:0000259" key="1">
    <source>
        <dbReference type="PROSITE" id="PS50010"/>
    </source>
</evidence>
<reference evidence="2" key="1">
    <citation type="submission" date="2021-02" db="EMBL/GenBank/DDBJ databases">
        <authorList>
            <person name="Nowell W R."/>
        </authorList>
    </citation>
    <scope>NUCLEOTIDE SEQUENCE</scope>
</reference>